<proteinExistence type="predicted"/>
<keyword evidence="2" id="KW-0732">Signal</keyword>
<feature type="compositionally biased region" description="Basic and acidic residues" evidence="1">
    <location>
        <begin position="81"/>
        <end position="91"/>
    </location>
</feature>
<accession>A0A9N7UWA8</accession>
<gene>
    <name evidence="3" type="ORF">PLEPLA_LOCUS26027</name>
</gene>
<protein>
    <submittedName>
        <fullName evidence="3">Uncharacterized protein</fullName>
    </submittedName>
</protein>
<dbReference type="AlphaFoldDB" id="A0A9N7UWA8"/>
<evidence type="ECO:0000256" key="1">
    <source>
        <dbReference type="SAM" id="MobiDB-lite"/>
    </source>
</evidence>
<keyword evidence="4" id="KW-1185">Reference proteome</keyword>
<feature type="chain" id="PRO_5040236841" evidence="2">
    <location>
        <begin position="31"/>
        <end position="108"/>
    </location>
</feature>
<evidence type="ECO:0000313" key="4">
    <source>
        <dbReference type="Proteomes" id="UP001153269"/>
    </source>
</evidence>
<organism evidence="3 4">
    <name type="scientific">Pleuronectes platessa</name>
    <name type="common">European plaice</name>
    <dbReference type="NCBI Taxonomy" id="8262"/>
    <lineage>
        <taxon>Eukaryota</taxon>
        <taxon>Metazoa</taxon>
        <taxon>Chordata</taxon>
        <taxon>Craniata</taxon>
        <taxon>Vertebrata</taxon>
        <taxon>Euteleostomi</taxon>
        <taxon>Actinopterygii</taxon>
        <taxon>Neopterygii</taxon>
        <taxon>Teleostei</taxon>
        <taxon>Neoteleostei</taxon>
        <taxon>Acanthomorphata</taxon>
        <taxon>Carangaria</taxon>
        <taxon>Pleuronectiformes</taxon>
        <taxon>Pleuronectoidei</taxon>
        <taxon>Pleuronectidae</taxon>
        <taxon>Pleuronectes</taxon>
    </lineage>
</organism>
<evidence type="ECO:0000313" key="3">
    <source>
        <dbReference type="EMBL" id="CAB1438061.1"/>
    </source>
</evidence>
<evidence type="ECO:0000256" key="2">
    <source>
        <dbReference type="SAM" id="SignalP"/>
    </source>
</evidence>
<dbReference type="Proteomes" id="UP001153269">
    <property type="component" value="Unassembled WGS sequence"/>
</dbReference>
<dbReference type="EMBL" id="CADEAL010002107">
    <property type="protein sequence ID" value="CAB1438061.1"/>
    <property type="molecule type" value="Genomic_DNA"/>
</dbReference>
<feature type="compositionally biased region" description="Polar residues" evidence="1">
    <location>
        <begin position="92"/>
        <end position="102"/>
    </location>
</feature>
<comment type="caution">
    <text evidence="3">The sequence shown here is derived from an EMBL/GenBank/DDBJ whole genome shotgun (WGS) entry which is preliminary data.</text>
</comment>
<name>A0A9N7UWA8_PLEPL</name>
<reference evidence="3" key="1">
    <citation type="submission" date="2020-03" db="EMBL/GenBank/DDBJ databases">
        <authorList>
            <person name="Weist P."/>
        </authorList>
    </citation>
    <scope>NUCLEOTIDE SEQUENCE</scope>
</reference>
<sequence length="108" mass="12059">MIESCLNPCGNLRLCCVAFLAFISSSHTDSQPHSIRYLKPLKDSTVSYFGDKGDYSTADLNARRWPSVGFTPHPALSVMKNEKRIDKDTDYSQKTNKVSISKKSGLIE</sequence>
<feature type="region of interest" description="Disordered" evidence="1">
    <location>
        <begin position="81"/>
        <end position="108"/>
    </location>
</feature>
<feature type="signal peptide" evidence="2">
    <location>
        <begin position="1"/>
        <end position="30"/>
    </location>
</feature>